<name>A0A194YLZ9_SORBI</name>
<dbReference type="GO" id="GO:0006888">
    <property type="term" value="P:endoplasmic reticulum to Golgi vesicle-mediated transport"/>
    <property type="evidence" value="ECO:0000318"/>
    <property type="project" value="GO_Central"/>
</dbReference>
<gene>
    <name evidence="2" type="ORF">SORBI_3010G227900</name>
</gene>
<keyword evidence="3" id="KW-1185">Reference proteome</keyword>
<dbReference type="Gramene" id="KXG20621">
    <property type="protein sequence ID" value="KXG20621"/>
    <property type="gene ID" value="SORBI_3010G227900"/>
</dbReference>
<reference evidence="3" key="2">
    <citation type="journal article" date="2018" name="Plant J.">
        <title>The Sorghum bicolor reference genome: improved assembly, gene annotations, a transcriptome atlas, and signatures of genome organization.</title>
        <authorList>
            <person name="McCormick R.F."/>
            <person name="Truong S.K."/>
            <person name="Sreedasyam A."/>
            <person name="Jenkins J."/>
            <person name="Shu S."/>
            <person name="Sims D."/>
            <person name="Kennedy M."/>
            <person name="Amirebrahimi M."/>
            <person name="Weers B.D."/>
            <person name="McKinley B."/>
            <person name="Mattison A."/>
            <person name="Morishige D.T."/>
            <person name="Grimwood J."/>
            <person name="Schmutz J."/>
            <person name="Mullet J.E."/>
        </authorList>
    </citation>
    <scope>NUCLEOTIDE SEQUENCE [LARGE SCALE GENOMIC DNA]</scope>
    <source>
        <strain evidence="3">cv. BTx623</strain>
    </source>
</reference>
<dbReference type="EMBL" id="CM000769">
    <property type="protein sequence ID" value="KXG20621.1"/>
    <property type="molecule type" value="Genomic_DNA"/>
</dbReference>
<reference evidence="2 3" key="1">
    <citation type="journal article" date="2009" name="Nature">
        <title>The Sorghum bicolor genome and the diversification of grasses.</title>
        <authorList>
            <person name="Paterson A.H."/>
            <person name="Bowers J.E."/>
            <person name="Bruggmann R."/>
            <person name="Dubchak I."/>
            <person name="Grimwood J."/>
            <person name="Gundlach H."/>
            <person name="Haberer G."/>
            <person name="Hellsten U."/>
            <person name="Mitros T."/>
            <person name="Poliakov A."/>
            <person name="Schmutz J."/>
            <person name="Spannagl M."/>
            <person name="Tang H."/>
            <person name="Wang X."/>
            <person name="Wicker T."/>
            <person name="Bharti A.K."/>
            <person name="Chapman J."/>
            <person name="Feltus F.A."/>
            <person name="Gowik U."/>
            <person name="Grigoriev I.V."/>
            <person name="Lyons E."/>
            <person name="Maher C.A."/>
            <person name="Martis M."/>
            <person name="Narechania A."/>
            <person name="Otillar R.P."/>
            <person name="Penning B.W."/>
            <person name="Salamov A.A."/>
            <person name="Wang Y."/>
            <person name="Zhang L."/>
            <person name="Carpita N.C."/>
            <person name="Freeling M."/>
            <person name="Gingle A.R."/>
            <person name="Hash C.T."/>
            <person name="Keller B."/>
            <person name="Klein P."/>
            <person name="Kresovich S."/>
            <person name="McCann M.C."/>
            <person name="Ming R."/>
            <person name="Peterson D.G."/>
            <person name="Mehboob-ur-Rahman"/>
            <person name="Ware D."/>
            <person name="Westhoff P."/>
            <person name="Mayer K.F."/>
            <person name="Messing J."/>
            <person name="Rokhsar D.S."/>
        </authorList>
    </citation>
    <scope>NUCLEOTIDE SEQUENCE [LARGE SCALE GENOMIC DNA]</scope>
    <source>
        <strain evidence="3">cv. BTx623</strain>
    </source>
</reference>
<evidence type="ECO:0000313" key="2">
    <source>
        <dbReference type="EMBL" id="KXG20621.1"/>
    </source>
</evidence>
<proteinExistence type="predicted"/>
<sequence>MLRETRIFVHHRIFYSRVRPSPSPHALATDSHAAAAAATLAPTNAKSLRPSATHDRRNGLVRSSSSPFLDDAAIGKVNCACAAWIRRRADRRLPPPRGVRMRRHGLFPAPQPVDLLKFDDKASALASESEPLARVTVGEEAVDTLRLRPIAVHPSGRELICASVQPPKGAGPRIGDFQVL</sequence>
<dbReference type="STRING" id="4558.A0A194YLZ9"/>
<accession>A0A194YLZ9</accession>
<dbReference type="AlphaFoldDB" id="A0A194YLZ9"/>
<organism evidence="2 3">
    <name type="scientific">Sorghum bicolor</name>
    <name type="common">Sorghum</name>
    <name type="synonym">Sorghum vulgare</name>
    <dbReference type="NCBI Taxonomy" id="4558"/>
    <lineage>
        <taxon>Eukaryota</taxon>
        <taxon>Viridiplantae</taxon>
        <taxon>Streptophyta</taxon>
        <taxon>Embryophyta</taxon>
        <taxon>Tracheophyta</taxon>
        <taxon>Spermatophyta</taxon>
        <taxon>Magnoliopsida</taxon>
        <taxon>Liliopsida</taxon>
        <taxon>Poales</taxon>
        <taxon>Poaceae</taxon>
        <taxon>PACMAD clade</taxon>
        <taxon>Panicoideae</taxon>
        <taxon>Andropogonodae</taxon>
        <taxon>Andropogoneae</taxon>
        <taxon>Sorghinae</taxon>
        <taxon>Sorghum</taxon>
    </lineage>
</organism>
<dbReference type="InParanoid" id="A0A194YLZ9"/>
<dbReference type="GO" id="GO:0003400">
    <property type="term" value="P:regulation of COPII vesicle coating"/>
    <property type="evidence" value="ECO:0000318"/>
    <property type="project" value="GO_Central"/>
</dbReference>
<evidence type="ECO:0000313" key="3">
    <source>
        <dbReference type="Proteomes" id="UP000000768"/>
    </source>
</evidence>
<dbReference type="Proteomes" id="UP000000768">
    <property type="component" value="Chromosome 10"/>
</dbReference>
<protein>
    <submittedName>
        <fullName evidence="2">Uncharacterized protein</fullName>
    </submittedName>
</protein>
<dbReference type="GO" id="GO:0005789">
    <property type="term" value="C:endoplasmic reticulum membrane"/>
    <property type="evidence" value="ECO:0000318"/>
    <property type="project" value="GO_Central"/>
</dbReference>
<feature type="region of interest" description="Disordered" evidence="1">
    <location>
        <begin position="41"/>
        <end position="62"/>
    </location>
</feature>
<evidence type="ECO:0000256" key="1">
    <source>
        <dbReference type="SAM" id="MobiDB-lite"/>
    </source>
</evidence>